<reference evidence="2 3" key="1">
    <citation type="journal article" date="2010" name="Stand. Genomic Sci.">
        <title>Complete genome sequence of Ilyobacter polytropus type strain (CuHbu1).</title>
        <authorList>
            <person name="Sikorski J."/>
            <person name="Chertkov O."/>
            <person name="Lapidus A."/>
            <person name="Nolan M."/>
            <person name="Lucas S."/>
            <person name="Del Rio T.G."/>
            <person name="Tice H."/>
            <person name="Cheng J.F."/>
            <person name="Tapia R."/>
            <person name="Han C."/>
            <person name="Goodwin L."/>
            <person name="Pitluck S."/>
            <person name="Liolios K."/>
            <person name="Ivanova N."/>
            <person name="Mavromatis K."/>
            <person name="Mikhailova N."/>
            <person name="Pati A."/>
            <person name="Chen A."/>
            <person name="Palaniappan K."/>
            <person name="Land M."/>
            <person name="Hauser L."/>
            <person name="Chang Y.J."/>
            <person name="Jeffries C.D."/>
            <person name="Brambilla E."/>
            <person name="Yasawong M."/>
            <person name="Rohde M."/>
            <person name="Pukall R."/>
            <person name="Spring S."/>
            <person name="Goker M."/>
            <person name="Woyke T."/>
            <person name="Bristow J."/>
            <person name="Eisen J.A."/>
            <person name="Markowitz V."/>
            <person name="Hugenholtz P."/>
            <person name="Kyrpides N.C."/>
            <person name="Klenk H.P."/>
        </authorList>
    </citation>
    <scope>NUCLEOTIDE SEQUENCE [LARGE SCALE GENOMIC DNA]</scope>
    <source>
        <strain evidence="3">ATCC 51220 / DSM 2926 / LMG 16218 / CuHBu1</strain>
    </source>
</reference>
<dbReference type="RefSeq" id="WP_013386674.1">
    <property type="nucleotide sequence ID" value="NC_014632.1"/>
</dbReference>
<dbReference type="Proteomes" id="UP000006875">
    <property type="component" value="Chromosome"/>
</dbReference>
<dbReference type="HOGENOM" id="CLU_011540_4_0_0"/>
<gene>
    <name evidence="2" type="ordered locus">Ilyop_0214</name>
</gene>
<dbReference type="KEGG" id="ipo:Ilyop_0214"/>
<evidence type="ECO:0000313" key="2">
    <source>
        <dbReference type="EMBL" id="ADO82003.1"/>
    </source>
</evidence>
<proteinExistence type="predicted"/>
<protein>
    <submittedName>
        <fullName evidence="2">Peptidase U32</fullName>
    </submittedName>
</protein>
<sequence>MNIVAPAGNMERFYAAVKAGADEIYMGIKGFGARRNAENFTLSEYMEALDYAHERGVRIFLTLNTVMRDKEIEALYENIKVLYEQGLDAVIVQDLGLFRFIKDNFPDICIHGSTQMTVANHIEANYLKKIGFSRVVLSRELSFKEIKSVKENTEIELEIFVSGALCISYSGNCYLSSFIGGRSGNRGLCAQPCRKEYTNSQGEKGYFLSPKDQLMGQEEIKKLKEIGIESIKLEGRMKSPHYVFETVSYYRGLIKEIGVTERTSHLFNRGYSKGYFYDEKNKIINSKFSSDFGKFIGSIEGKELKIAEDLMLGDGISYVSKDYEKLGGENVSKIKIKGKTENQKSAQARDRVLLDKVPREAKYVYKNYSKSLNDEISRGIKQNKKTIDIDGVFYGKIGERATLELICKNNKGENISVIENSEIFLEEASKRVISSEYIKIKLSETGETTFSINNLKVNFDGKAFIPLSLIKKMRRNATEVLREKLILSHRRQAKKDIKKIDYSRSNNKNMKFSVIVSNSSQRDTAVRYGIEKIYEKGLDVAKESQLGRIDLESKLAWNLYQLLENKNNAVTVNWNLNITNTYALEEISKIPGADTVIISPELNLDRIKEIGETGIRKGLMIYGKLKGMFIEVPIFQENKVTITNDQGDQFDVIKNSIGNSELYLETPMNLIPNLEKLLDAGIDELVLLFTDESEEETEKILNSLKTKTGEYNPYNFQKGVY</sequence>
<dbReference type="OrthoDB" id="9807498at2"/>
<dbReference type="Pfam" id="PF01136">
    <property type="entry name" value="Peptidase_U32"/>
    <property type="match status" value="1"/>
</dbReference>
<dbReference type="eggNOG" id="COG0826">
    <property type="taxonomic scope" value="Bacteria"/>
</dbReference>
<dbReference type="EMBL" id="CP002281">
    <property type="protein sequence ID" value="ADO82003.1"/>
    <property type="molecule type" value="Genomic_DNA"/>
</dbReference>
<dbReference type="PANTHER" id="PTHR30217">
    <property type="entry name" value="PEPTIDASE U32 FAMILY"/>
    <property type="match status" value="1"/>
</dbReference>
<evidence type="ECO:0000259" key="1">
    <source>
        <dbReference type="Pfam" id="PF12392"/>
    </source>
</evidence>
<dbReference type="PROSITE" id="PS01276">
    <property type="entry name" value="PEPTIDASE_U32"/>
    <property type="match status" value="1"/>
</dbReference>
<evidence type="ECO:0000313" key="3">
    <source>
        <dbReference type="Proteomes" id="UP000006875"/>
    </source>
</evidence>
<dbReference type="AlphaFoldDB" id="E3H931"/>
<dbReference type="InterPro" id="IPR001539">
    <property type="entry name" value="Peptidase_U32"/>
</dbReference>
<dbReference type="InterPro" id="IPR051454">
    <property type="entry name" value="RNA/ubiquinone_mod_enzymes"/>
</dbReference>
<dbReference type="PANTHER" id="PTHR30217:SF10">
    <property type="entry name" value="23S RRNA 5-HYDROXYCYTIDINE C2501 SYNTHASE"/>
    <property type="match status" value="1"/>
</dbReference>
<organism evidence="2 3">
    <name type="scientific">Ilyobacter polytropus (strain ATCC 51220 / DSM 2926 / LMG 16218 / CuHBu1)</name>
    <dbReference type="NCBI Taxonomy" id="572544"/>
    <lineage>
        <taxon>Bacteria</taxon>
        <taxon>Fusobacteriati</taxon>
        <taxon>Fusobacteriota</taxon>
        <taxon>Fusobacteriia</taxon>
        <taxon>Fusobacteriales</taxon>
        <taxon>Fusobacteriaceae</taxon>
        <taxon>Ilyobacter</taxon>
    </lineage>
</organism>
<dbReference type="STRING" id="572544.Ilyop_0214"/>
<dbReference type="InterPro" id="IPR020988">
    <property type="entry name" value="Pept_U32_collagenase"/>
</dbReference>
<dbReference type="Pfam" id="PF12392">
    <property type="entry name" value="DUF3656"/>
    <property type="match status" value="1"/>
</dbReference>
<keyword evidence="3" id="KW-1185">Reference proteome</keyword>
<name>E3H931_ILYPC</name>
<feature type="domain" description="Peptidase U32 collagenase" evidence="1">
    <location>
        <begin position="364"/>
        <end position="485"/>
    </location>
</feature>
<accession>E3H931</accession>